<feature type="transmembrane region" description="Helical" evidence="7">
    <location>
        <begin position="223"/>
        <end position="242"/>
    </location>
</feature>
<dbReference type="AlphaFoldDB" id="A0A899G102"/>
<name>A0A899G102_9ASCO</name>
<feature type="domain" description="Ribophorin II C-terminal" evidence="9">
    <location>
        <begin position="177"/>
        <end position="277"/>
    </location>
</feature>
<evidence type="ECO:0000313" key="10">
    <source>
        <dbReference type="EMBL" id="QSL66473.1"/>
    </source>
</evidence>
<dbReference type="OrthoDB" id="432292at2759"/>
<evidence type="ECO:0000256" key="6">
    <source>
        <dbReference type="ARBA" id="ARBA00023136"/>
    </source>
</evidence>
<evidence type="ECO:0000313" key="11">
    <source>
        <dbReference type="Proteomes" id="UP000663699"/>
    </source>
</evidence>
<evidence type="ECO:0000256" key="3">
    <source>
        <dbReference type="ARBA" id="ARBA00022729"/>
    </source>
</evidence>
<dbReference type="InterPro" id="IPR056790">
    <property type="entry name" value="Ribophorin_II_C"/>
</dbReference>
<evidence type="ECO:0000259" key="9">
    <source>
        <dbReference type="Pfam" id="PF25147"/>
    </source>
</evidence>
<feature type="chain" id="PRO_5044325671" description="Ribophorin II C-terminal domain-containing protein" evidence="8">
    <location>
        <begin position="20"/>
        <end position="280"/>
    </location>
</feature>
<dbReference type="GO" id="GO:0008250">
    <property type="term" value="C:oligosaccharyltransferase complex"/>
    <property type="evidence" value="ECO:0007669"/>
    <property type="project" value="InterPro"/>
</dbReference>
<feature type="signal peptide" evidence="8">
    <location>
        <begin position="1"/>
        <end position="19"/>
    </location>
</feature>
<dbReference type="PANTHER" id="PTHR12640:SF0">
    <property type="entry name" value="DOLICHYL-DIPHOSPHOOLIGOSACCHARIDE--PROTEIN GLYCOSYLTRANSFERASE SUBUNIT 2"/>
    <property type="match status" value="1"/>
</dbReference>
<evidence type="ECO:0000256" key="2">
    <source>
        <dbReference type="ARBA" id="ARBA00022692"/>
    </source>
</evidence>
<dbReference type="PANTHER" id="PTHR12640">
    <property type="entry name" value="RIBOPHORIN II"/>
    <property type="match status" value="1"/>
</dbReference>
<evidence type="ECO:0000256" key="8">
    <source>
        <dbReference type="SAM" id="SignalP"/>
    </source>
</evidence>
<protein>
    <recommendedName>
        <fullName evidence="9">Ribophorin II C-terminal domain-containing protein</fullName>
    </recommendedName>
</protein>
<feature type="transmembrane region" description="Helical" evidence="7">
    <location>
        <begin position="248"/>
        <end position="266"/>
    </location>
</feature>
<evidence type="ECO:0000256" key="1">
    <source>
        <dbReference type="ARBA" id="ARBA00004477"/>
    </source>
</evidence>
<dbReference type="UniPathway" id="UPA00378"/>
<keyword evidence="5 7" id="KW-1133">Transmembrane helix</keyword>
<proteinExistence type="predicted"/>
<dbReference type="EMBL" id="CP054543">
    <property type="protein sequence ID" value="QSL66473.1"/>
    <property type="molecule type" value="Genomic_DNA"/>
</dbReference>
<dbReference type="Pfam" id="PF25147">
    <property type="entry name" value="Ribophorin_II_C"/>
    <property type="match status" value="1"/>
</dbReference>
<keyword evidence="2 7" id="KW-0812">Transmembrane</keyword>
<evidence type="ECO:0000256" key="7">
    <source>
        <dbReference type="SAM" id="Phobius"/>
    </source>
</evidence>
<dbReference type="InterPro" id="IPR008814">
    <property type="entry name" value="Swp1"/>
</dbReference>
<feature type="transmembrane region" description="Helical" evidence="7">
    <location>
        <begin position="185"/>
        <end position="202"/>
    </location>
</feature>
<keyword evidence="3 8" id="KW-0732">Signal</keyword>
<dbReference type="Proteomes" id="UP000663699">
    <property type="component" value="Chromosome 12"/>
</dbReference>
<sequence length="280" mass="31803">MYSQLFFFFILLWAPFISGKQAWNIDSIKVEISSNLPGVSARKYVVSEESTQLWSLGSSDTLSLSFNVKKGSHLSQPHQSMLLVGHPEREVENVLVVPVEPNGKAHLKLNHKRIPLSLLFSDKPLLLTLVIGSFGDTTPLLYKLGELQIIDISNEHEIPASPIRYGPLSEISHTFSPRKEDCSKVLSLVFSGAILVAFIKLFKKLKNTSFETSFFSILRQNSFSCFLFFFLLLSIEFLFYLYWTSIRLLQTLVGILIMSPFLFVSGRRTLSEIQRKRTCS</sequence>
<comment type="subcellular location">
    <subcellularLocation>
        <location evidence="1">Endoplasmic reticulum membrane</location>
        <topology evidence="1">Multi-pass membrane protein</topology>
    </subcellularLocation>
</comment>
<keyword evidence="6 7" id="KW-0472">Membrane</keyword>
<accession>A0A899G102</accession>
<gene>
    <name evidence="10" type="ORF">MERGE_000853</name>
</gene>
<reference evidence="10" key="1">
    <citation type="submission" date="2020-06" db="EMBL/GenBank/DDBJ databases">
        <title>Genomes of multiple members of Pneumocystis genus reveal paths to human pathogen Pneumocystis jirovecii.</title>
        <authorList>
            <person name="Cisse O.H."/>
            <person name="Ma L."/>
            <person name="Dekker J."/>
            <person name="Khil P."/>
            <person name="Jo J."/>
            <person name="Brenchley J."/>
            <person name="Blair R."/>
            <person name="Pahar B."/>
            <person name="Chabe M."/>
            <person name="Van Rompay K.A."/>
            <person name="Keesler R."/>
            <person name="Sukura A."/>
            <person name="Hirsch V."/>
            <person name="Kutty G."/>
            <person name="Liu Y."/>
            <person name="Peng L."/>
            <person name="Chen J."/>
            <person name="Song J."/>
            <person name="Weissenbacher-Lang C."/>
            <person name="Xu J."/>
            <person name="Upham N.S."/>
            <person name="Stajich J.E."/>
            <person name="Cuomo C.A."/>
            <person name="Cushion M.T."/>
            <person name="Kovacs J.A."/>
        </authorList>
    </citation>
    <scope>NUCLEOTIDE SEQUENCE</scope>
    <source>
        <strain evidence="10">2A</strain>
    </source>
</reference>
<evidence type="ECO:0000256" key="4">
    <source>
        <dbReference type="ARBA" id="ARBA00022824"/>
    </source>
</evidence>
<keyword evidence="11" id="KW-1185">Reference proteome</keyword>
<evidence type="ECO:0000256" key="5">
    <source>
        <dbReference type="ARBA" id="ARBA00022989"/>
    </source>
</evidence>
<keyword evidence="4" id="KW-0256">Endoplasmic reticulum</keyword>
<dbReference type="GO" id="GO:0006487">
    <property type="term" value="P:protein N-linked glycosylation"/>
    <property type="evidence" value="ECO:0007669"/>
    <property type="project" value="TreeGrafter"/>
</dbReference>
<organism evidence="10 11">
    <name type="scientific">Pneumocystis wakefieldiae</name>
    <dbReference type="NCBI Taxonomy" id="38082"/>
    <lineage>
        <taxon>Eukaryota</taxon>
        <taxon>Fungi</taxon>
        <taxon>Dikarya</taxon>
        <taxon>Ascomycota</taxon>
        <taxon>Taphrinomycotina</taxon>
        <taxon>Pneumocystomycetes</taxon>
        <taxon>Pneumocystaceae</taxon>
        <taxon>Pneumocystis</taxon>
    </lineage>
</organism>